<evidence type="ECO:0000313" key="1">
    <source>
        <dbReference type="EMBL" id="KAF4976024.1"/>
    </source>
</evidence>
<dbReference type="Gene3D" id="3.40.50.300">
    <property type="entry name" value="P-loop containing nucleotide triphosphate hydrolases"/>
    <property type="match status" value="1"/>
</dbReference>
<dbReference type="InterPro" id="IPR019734">
    <property type="entry name" value="TPR_rpt"/>
</dbReference>
<dbReference type="InterPro" id="IPR027417">
    <property type="entry name" value="P-loop_NTPase"/>
</dbReference>
<dbReference type="PANTHER" id="PTHR46082">
    <property type="entry name" value="ATP/GTP-BINDING PROTEIN-RELATED"/>
    <property type="match status" value="1"/>
</dbReference>
<reference evidence="1" key="2">
    <citation type="submission" date="2020-05" db="EMBL/GenBank/DDBJ databases">
        <authorList>
            <person name="Kim H.-S."/>
            <person name="Proctor R.H."/>
            <person name="Brown D.W."/>
        </authorList>
    </citation>
    <scope>NUCLEOTIDE SEQUENCE</scope>
    <source>
        <strain evidence="1">NRRL 22465</strain>
    </source>
</reference>
<dbReference type="SMART" id="SM00028">
    <property type="entry name" value="TPR"/>
    <property type="match status" value="5"/>
</dbReference>
<name>A0A8H4UGF2_9HYPO</name>
<organism evidence="1 2">
    <name type="scientific">Fusarium zealandicum</name>
    <dbReference type="NCBI Taxonomy" id="1053134"/>
    <lineage>
        <taxon>Eukaryota</taxon>
        <taxon>Fungi</taxon>
        <taxon>Dikarya</taxon>
        <taxon>Ascomycota</taxon>
        <taxon>Pezizomycotina</taxon>
        <taxon>Sordariomycetes</taxon>
        <taxon>Hypocreomycetidae</taxon>
        <taxon>Hypocreales</taxon>
        <taxon>Nectriaceae</taxon>
        <taxon>Fusarium</taxon>
        <taxon>Fusarium staphyleae species complex</taxon>
    </lineage>
</organism>
<evidence type="ECO:0008006" key="3">
    <source>
        <dbReference type="Google" id="ProtNLM"/>
    </source>
</evidence>
<dbReference type="EMBL" id="JABEYC010000579">
    <property type="protein sequence ID" value="KAF4976024.1"/>
    <property type="molecule type" value="Genomic_DNA"/>
</dbReference>
<dbReference type="Gene3D" id="1.25.40.10">
    <property type="entry name" value="Tetratricopeptide repeat domain"/>
    <property type="match status" value="2"/>
</dbReference>
<proteinExistence type="predicted"/>
<accession>A0A8H4UGF2</accession>
<gene>
    <name evidence="1" type="ORF">FZEAL_7280</name>
</gene>
<dbReference type="OrthoDB" id="5986190at2759"/>
<keyword evidence="2" id="KW-1185">Reference proteome</keyword>
<dbReference type="SUPFAM" id="SSF48452">
    <property type="entry name" value="TPR-like"/>
    <property type="match status" value="1"/>
</dbReference>
<dbReference type="GO" id="GO:0043531">
    <property type="term" value="F:ADP binding"/>
    <property type="evidence" value="ECO:0007669"/>
    <property type="project" value="InterPro"/>
</dbReference>
<dbReference type="InterPro" id="IPR053137">
    <property type="entry name" value="NLR-like"/>
</dbReference>
<dbReference type="SUPFAM" id="SSF52540">
    <property type="entry name" value="P-loop containing nucleoside triphosphate hydrolases"/>
    <property type="match status" value="1"/>
</dbReference>
<protein>
    <recommendedName>
        <fullName evidence="3">NB-ARC domain-containing protein</fullName>
    </recommendedName>
</protein>
<dbReference type="Proteomes" id="UP000635477">
    <property type="component" value="Unassembled WGS sequence"/>
</dbReference>
<evidence type="ECO:0000313" key="2">
    <source>
        <dbReference type="Proteomes" id="UP000635477"/>
    </source>
</evidence>
<reference evidence="1" key="1">
    <citation type="journal article" date="2020" name="BMC Genomics">
        <title>Correction to: Identification and distribution of gene clusters required for synthesis of sphingolipid metabolism inhibitors in diverse species of the filamentous fungus Fusarium.</title>
        <authorList>
            <person name="Kim H.S."/>
            <person name="Lohmar J.M."/>
            <person name="Busman M."/>
            <person name="Brown D.W."/>
            <person name="Naumann T.A."/>
            <person name="Divon H.H."/>
            <person name="Lysoe E."/>
            <person name="Uhlig S."/>
            <person name="Proctor R.H."/>
        </authorList>
    </citation>
    <scope>NUCLEOTIDE SEQUENCE</scope>
    <source>
        <strain evidence="1">NRRL 22465</strain>
    </source>
</reference>
<comment type="caution">
    <text evidence="1">The sequence shown here is derived from an EMBL/GenBank/DDBJ whole genome shotgun (WGS) entry which is preliminary data.</text>
</comment>
<dbReference type="AlphaFoldDB" id="A0A8H4UGF2"/>
<dbReference type="PANTHER" id="PTHR46082:SF6">
    <property type="entry name" value="AAA+ ATPASE DOMAIN-CONTAINING PROTEIN-RELATED"/>
    <property type="match status" value="1"/>
</dbReference>
<dbReference type="Pfam" id="PF13424">
    <property type="entry name" value="TPR_12"/>
    <property type="match status" value="1"/>
</dbReference>
<sequence>MSGPTFPGSIQGSNVLTGIQASGSARQTFNFNSRSNPRPRYAIGYARNEDFIPRPDINADLEHMLPMDSAENQSAALWGLGGSGKTQIALDYAHKRSRNPTCSVFWVHADNEATFAQGYKTIAVVLGLEMQPDEQVLLKSVCSAIRSLQRWVLVVDNADDLSLFGVESSTNTSKKSFLEYIPHGPNGTVLWTSRNEQIAGSLVGVGRGIKVMQMTADESAKLFNASRGRPTREEESEDVQHLLEELQWLPLAISQAGAYMRRTGTTIGNYLSSLKEESERWSVLNKAEFDRHRREDAPNSVLGTFSISIHRIKQDNETAYRILHVLAFIDNQNISLDLIAAAATFGRDESAGETSHDSPRLERAIRRLKDFSFITEQQNEANERLFELHKLVQDAARYSLYVSDLPGADQKTLGFWRGAIAKAKAMRPFKSKRDGQEDSCRGEAYFASVALQIMHRIYPQGTYFYPESWSDCERYLAHALQACVWAEICHKENVASELLERICDYLFSRGRYREIVHVARRRLGLLRKIHDKRHLDSIWALVDVGWSHFALDQYDEAEKRGLEALDLLKETTGDQEELDRLRWDCERLVFLAYHKQGRLAEAEQMATTTLDQARQHLDEGHEFIIGCRIDLAEIYAKQGKLKEAEKILGRIRELITDESAVSFEHKHAALNNLARICYERGQYDETEKLLSQVLKANREKFGEEHPVTLVSMYDLAYIWRSLGKNEDALEMMRKCSQLQHKVLGVDHQYTKMADEVIQELIEEIEESRDDDLAPRRTGM</sequence>
<dbReference type="InterPro" id="IPR011990">
    <property type="entry name" value="TPR-like_helical_dom_sf"/>
</dbReference>